<proteinExistence type="predicted"/>
<feature type="transmembrane region" description="Helical" evidence="1">
    <location>
        <begin position="105"/>
        <end position="122"/>
    </location>
</feature>
<accession>A0ABV7A223</accession>
<keyword evidence="1" id="KW-0812">Transmembrane</keyword>
<reference evidence="3" key="1">
    <citation type="journal article" date="2019" name="Int. J. Syst. Evol. Microbiol.">
        <title>The Global Catalogue of Microorganisms (GCM) 10K type strain sequencing project: providing services to taxonomists for standard genome sequencing and annotation.</title>
        <authorList>
            <consortium name="The Broad Institute Genomics Platform"/>
            <consortium name="The Broad Institute Genome Sequencing Center for Infectious Disease"/>
            <person name="Wu L."/>
            <person name="Ma J."/>
        </authorList>
    </citation>
    <scope>NUCLEOTIDE SEQUENCE [LARGE SCALE GENOMIC DNA]</scope>
    <source>
        <strain evidence="3">KCTC 13193</strain>
    </source>
</reference>
<feature type="transmembrane region" description="Helical" evidence="1">
    <location>
        <begin position="32"/>
        <end position="53"/>
    </location>
</feature>
<feature type="transmembrane region" description="Helical" evidence="1">
    <location>
        <begin position="65"/>
        <end position="85"/>
    </location>
</feature>
<evidence type="ECO:0000256" key="1">
    <source>
        <dbReference type="SAM" id="Phobius"/>
    </source>
</evidence>
<protein>
    <submittedName>
        <fullName evidence="2">Uncharacterized protein</fullName>
    </submittedName>
</protein>
<dbReference type="EMBL" id="JBHRRZ010000002">
    <property type="protein sequence ID" value="MFC2946934.1"/>
    <property type="molecule type" value="Genomic_DNA"/>
</dbReference>
<keyword evidence="3" id="KW-1185">Reference proteome</keyword>
<organism evidence="2 3">
    <name type="scientific">Virgibacillus sediminis</name>
    <dbReference type="NCBI Taxonomy" id="202260"/>
    <lineage>
        <taxon>Bacteria</taxon>
        <taxon>Bacillati</taxon>
        <taxon>Bacillota</taxon>
        <taxon>Bacilli</taxon>
        <taxon>Bacillales</taxon>
        <taxon>Bacillaceae</taxon>
        <taxon>Virgibacillus</taxon>
    </lineage>
</organism>
<sequence>MILGMIILFYLIIVSYYDLQIAKQRASENTSILLVTMTLWAFLIGVLMEWKGLANLIKGRFNFNWQLFIPTVILSILVFIPNFFWVKWYGVSQNLYPNIFLLPETHLILSVLAGTMSVRSFAKK</sequence>
<name>A0ABV7A223_9BACI</name>
<dbReference type="Proteomes" id="UP001595387">
    <property type="component" value="Unassembled WGS sequence"/>
</dbReference>
<evidence type="ECO:0000313" key="3">
    <source>
        <dbReference type="Proteomes" id="UP001595387"/>
    </source>
</evidence>
<comment type="caution">
    <text evidence="2">The sequence shown here is derived from an EMBL/GenBank/DDBJ whole genome shotgun (WGS) entry which is preliminary data.</text>
</comment>
<dbReference type="RefSeq" id="WP_390301564.1">
    <property type="nucleotide sequence ID" value="NZ_JBHRRZ010000002.1"/>
</dbReference>
<keyword evidence="1" id="KW-0472">Membrane</keyword>
<gene>
    <name evidence="2" type="ORF">ACFODW_00955</name>
</gene>
<evidence type="ECO:0000313" key="2">
    <source>
        <dbReference type="EMBL" id="MFC2946934.1"/>
    </source>
</evidence>
<keyword evidence="1" id="KW-1133">Transmembrane helix</keyword>